<reference evidence="2 3" key="1">
    <citation type="journal article" date="2022" name="Allergy">
        <title>Genome assembly and annotation of Periplaneta americana reveal a comprehensive cockroach allergen profile.</title>
        <authorList>
            <person name="Wang L."/>
            <person name="Xiong Q."/>
            <person name="Saelim N."/>
            <person name="Wang L."/>
            <person name="Nong W."/>
            <person name="Wan A.T."/>
            <person name="Shi M."/>
            <person name="Liu X."/>
            <person name="Cao Q."/>
            <person name="Hui J.H.L."/>
            <person name="Sookrung N."/>
            <person name="Leung T.F."/>
            <person name="Tungtrongchitr A."/>
            <person name="Tsui S.K.W."/>
        </authorList>
    </citation>
    <scope>NUCLEOTIDE SEQUENCE [LARGE SCALE GENOMIC DNA]</scope>
    <source>
        <strain evidence="2">PWHHKU_190912</strain>
    </source>
</reference>
<comment type="caution">
    <text evidence="2">The sequence shown here is derived from an EMBL/GenBank/DDBJ whole genome shotgun (WGS) entry which is preliminary data.</text>
</comment>
<name>A0ABQ8U0N5_PERAM</name>
<dbReference type="PANTHER" id="PTHR47272">
    <property type="entry name" value="DDE_TNP_1_7 DOMAIN-CONTAINING PROTEIN"/>
    <property type="match status" value="1"/>
</dbReference>
<keyword evidence="3" id="KW-1185">Reference proteome</keyword>
<accession>A0ABQ8U0N5</accession>
<organism evidence="2 3">
    <name type="scientific">Periplaneta americana</name>
    <name type="common">American cockroach</name>
    <name type="synonym">Blatta americana</name>
    <dbReference type="NCBI Taxonomy" id="6978"/>
    <lineage>
        <taxon>Eukaryota</taxon>
        <taxon>Metazoa</taxon>
        <taxon>Ecdysozoa</taxon>
        <taxon>Arthropoda</taxon>
        <taxon>Hexapoda</taxon>
        <taxon>Insecta</taxon>
        <taxon>Pterygota</taxon>
        <taxon>Neoptera</taxon>
        <taxon>Polyneoptera</taxon>
        <taxon>Dictyoptera</taxon>
        <taxon>Blattodea</taxon>
        <taxon>Blattoidea</taxon>
        <taxon>Blattidae</taxon>
        <taxon>Blattinae</taxon>
        <taxon>Periplaneta</taxon>
    </lineage>
</organism>
<dbReference type="Proteomes" id="UP001148838">
    <property type="component" value="Unassembled WGS sequence"/>
</dbReference>
<evidence type="ECO:0000259" key="1">
    <source>
        <dbReference type="Pfam" id="PF13843"/>
    </source>
</evidence>
<feature type="non-terminal residue" evidence="2">
    <location>
        <position position="1"/>
    </location>
</feature>
<gene>
    <name evidence="2" type="ORF">ANN_03077</name>
</gene>
<evidence type="ECO:0000313" key="2">
    <source>
        <dbReference type="EMBL" id="KAJ4451608.1"/>
    </source>
</evidence>
<proteinExistence type="predicted"/>
<dbReference type="Pfam" id="PF13843">
    <property type="entry name" value="DDE_Tnp_1_7"/>
    <property type="match status" value="1"/>
</dbReference>
<sequence>KRQPNLLSPEEPVEYLYQIWNKETDENEVNSISVAIIPPPPDAPSDCEDIDDDVIVVPDKTTGMPSDIADFAIPGKKDIDHEPLLFRVAKSLASIIENPKQLVIYMDNFFTFYKLAVMMKEKGFFVTGTVRENRIEKCPLKPSSEMKKKERGAIDKCLDTNNNIGIVRSNDNKVVAVVTSFESSTLKEKCNEGQKVQELTSQSHIALVPTINTRMELISSIT</sequence>
<evidence type="ECO:0000313" key="3">
    <source>
        <dbReference type="Proteomes" id="UP001148838"/>
    </source>
</evidence>
<protein>
    <recommendedName>
        <fullName evidence="1">PiggyBac transposable element-derived protein domain-containing protein</fullName>
    </recommendedName>
</protein>
<dbReference type="EMBL" id="JAJSOF020000001">
    <property type="protein sequence ID" value="KAJ4451608.1"/>
    <property type="molecule type" value="Genomic_DNA"/>
</dbReference>
<dbReference type="InterPro" id="IPR029526">
    <property type="entry name" value="PGBD"/>
</dbReference>
<feature type="domain" description="PiggyBac transposable element-derived protein" evidence="1">
    <location>
        <begin position="88"/>
        <end position="197"/>
    </location>
</feature>